<sequence>MTAESTYGQALRARRERRGISLRQAARAWNIDPSYLSQIERGLRPGPPGIARAADEALDAHGALEALFAEAARPRLRQSIPRVVPVVAAVPLPWGQCGPACRGCEVMTELAALVESVRISLAAGGTAATEAAEAAVETFALDYSRHAPAHVFAAVAGYRTAIGGALERTQRATVARSLEDCAGWASLLLGNLAEHLGRDPRVHLTAAHSIATGVGDARLACHARNLQALHSRLAGDLRASLAYATDGLEHAPDRTERARLAAAGQLPTLAAMHDATGAATARGIAEADFTTDTPGRFGFDAAELHLYFAEAALALDRPDDALGDAGNSAAGLDTSRPAWVAARLTGALAHAAAGRFDAADEVAHGVLDITPPERLRATSRARLARLASAPELGDIRDRVAALPALAA</sequence>
<evidence type="ECO:0000313" key="2">
    <source>
        <dbReference type="EMBL" id="GLZ78065.1"/>
    </source>
</evidence>
<accession>A0A9W6WAW1</accession>
<dbReference type="Gene3D" id="1.10.260.40">
    <property type="entry name" value="lambda repressor-like DNA-binding domains"/>
    <property type="match status" value="1"/>
</dbReference>
<gene>
    <name evidence="2" type="ORF">Afil01_28720</name>
</gene>
<dbReference type="InterPro" id="IPR010982">
    <property type="entry name" value="Lambda_DNA-bd_dom_sf"/>
</dbReference>
<evidence type="ECO:0000313" key="3">
    <source>
        <dbReference type="Proteomes" id="UP001165079"/>
    </source>
</evidence>
<dbReference type="SUPFAM" id="SSF47413">
    <property type="entry name" value="lambda repressor-like DNA-binding domains"/>
    <property type="match status" value="1"/>
</dbReference>
<dbReference type="SMART" id="SM00530">
    <property type="entry name" value="HTH_XRE"/>
    <property type="match status" value="1"/>
</dbReference>
<feature type="domain" description="HTH cro/C1-type" evidence="1">
    <location>
        <begin position="11"/>
        <end position="44"/>
    </location>
</feature>
<proteinExistence type="predicted"/>
<dbReference type="AlphaFoldDB" id="A0A9W6WAW1"/>
<dbReference type="GO" id="GO:0003677">
    <property type="term" value="F:DNA binding"/>
    <property type="evidence" value="ECO:0007669"/>
    <property type="project" value="InterPro"/>
</dbReference>
<dbReference type="Proteomes" id="UP001165079">
    <property type="component" value="Unassembled WGS sequence"/>
</dbReference>
<evidence type="ECO:0000259" key="1">
    <source>
        <dbReference type="PROSITE" id="PS50943"/>
    </source>
</evidence>
<protein>
    <recommendedName>
        <fullName evidence="1">HTH cro/C1-type domain-containing protein</fullName>
    </recommendedName>
</protein>
<reference evidence="2" key="1">
    <citation type="submission" date="2023-03" db="EMBL/GenBank/DDBJ databases">
        <title>Actinorhabdospora filicis NBRC 111898.</title>
        <authorList>
            <person name="Ichikawa N."/>
            <person name="Sato H."/>
            <person name="Tonouchi N."/>
        </authorList>
    </citation>
    <scope>NUCLEOTIDE SEQUENCE</scope>
    <source>
        <strain evidence="2">NBRC 111898</strain>
    </source>
</reference>
<dbReference type="CDD" id="cd00093">
    <property type="entry name" value="HTH_XRE"/>
    <property type="match status" value="1"/>
</dbReference>
<comment type="caution">
    <text evidence="2">The sequence shown here is derived from an EMBL/GenBank/DDBJ whole genome shotgun (WGS) entry which is preliminary data.</text>
</comment>
<dbReference type="EMBL" id="BSTX01000002">
    <property type="protein sequence ID" value="GLZ78065.1"/>
    <property type="molecule type" value="Genomic_DNA"/>
</dbReference>
<dbReference type="Pfam" id="PF13560">
    <property type="entry name" value="HTH_31"/>
    <property type="match status" value="1"/>
</dbReference>
<name>A0A9W6WAW1_9ACTN</name>
<organism evidence="2 3">
    <name type="scientific">Actinorhabdospora filicis</name>
    <dbReference type="NCBI Taxonomy" id="1785913"/>
    <lineage>
        <taxon>Bacteria</taxon>
        <taxon>Bacillati</taxon>
        <taxon>Actinomycetota</taxon>
        <taxon>Actinomycetes</taxon>
        <taxon>Micromonosporales</taxon>
        <taxon>Micromonosporaceae</taxon>
        <taxon>Actinorhabdospora</taxon>
    </lineage>
</organism>
<keyword evidence="3" id="KW-1185">Reference proteome</keyword>
<dbReference type="PROSITE" id="PS50943">
    <property type="entry name" value="HTH_CROC1"/>
    <property type="match status" value="1"/>
</dbReference>
<dbReference type="InterPro" id="IPR001387">
    <property type="entry name" value="Cro/C1-type_HTH"/>
</dbReference>